<name>A0A4Z2J2C6_9TELE</name>
<keyword evidence="3" id="KW-1185">Reference proteome</keyword>
<reference evidence="2 3" key="1">
    <citation type="submission" date="2019-03" db="EMBL/GenBank/DDBJ databases">
        <title>First draft genome of Liparis tanakae, snailfish: a comprehensive survey of snailfish specific genes.</title>
        <authorList>
            <person name="Kim W."/>
            <person name="Song I."/>
            <person name="Jeong J.-H."/>
            <person name="Kim D."/>
            <person name="Kim S."/>
            <person name="Ryu S."/>
            <person name="Song J.Y."/>
            <person name="Lee S.K."/>
        </authorList>
    </citation>
    <scope>NUCLEOTIDE SEQUENCE [LARGE SCALE GENOMIC DNA]</scope>
    <source>
        <tissue evidence="2">Muscle</tissue>
    </source>
</reference>
<proteinExistence type="predicted"/>
<evidence type="ECO:0000256" key="1">
    <source>
        <dbReference type="SAM" id="MobiDB-lite"/>
    </source>
</evidence>
<gene>
    <name evidence="2" type="ORF">EYF80_005205</name>
</gene>
<sequence>MTPLAIIFNTYPALRGGYEISSSCSEALEAARAGEYNKKQDRHMDPPARPPDKEKVREERRRKEVMEGEEGGRDELRMTEEERDGSRGRKRGNLPGFHWEGVVLWLG</sequence>
<feature type="region of interest" description="Disordered" evidence="1">
    <location>
        <begin position="32"/>
        <end position="95"/>
    </location>
</feature>
<feature type="compositionally biased region" description="Basic and acidic residues" evidence="1">
    <location>
        <begin position="35"/>
        <end position="87"/>
    </location>
</feature>
<dbReference type="EMBL" id="SRLO01000026">
    <property type="protein sequence ID" value="TNN84505.1"/>
    <property type="molecule type" value="Genomic_DNA"/>
</dbReference>
<accession>A0A4Z2J2C6</accession>
<protein>
    <submittedName>
        <fullName evidence="2">Uncharacterized protein</fullName>
    </submittedName>
</protein>
<dbReference type="AlphaFoldDB" id="A0A4Z2J2C6"/>
<dbReference type="Proteomes" id="UP000314294">
    <property type="component" value="Unassembled WGS sequence"/>
</dbReference>
<evidence type="ECO:0000313" key="2">
    <source>
        <dbReference type="EMBL" id="TNN84505.1"/>
    </source>
</evidence>
<comment type="caution">
    <text evidence="2">The sequence shown here is derived from an EMBL/GenBank/DDBJ whole genome shotgun (WGS) entry which is preliminary data.</text>
</comment>
<evidence type="ECO:0000313" key="3">
    <source>
        <dbReference type="Proteomes" id="UP000314294"/>
    </source>
</evidence>
<organism evidence="2 3">
    <name type="scientific">Liparis tanakae</name>
    <name type="common">Tanaka's snailfish</name>
    <dbReference type="NCBI Taxonomy" id="230148"/>
    <lineage>
        <taxon>Eukaryota</taxon>
        <taxon>Metazoa</taxon>
        <taxon>Chordata</taxon>
        <taxon>Craniata</taxon>
        <taxon>Vertebrata</taxon>
        <taxon>Euteleostomi</taxon>
        <taxon>Actinopterygii</taxon>
        <taxon>Neopterygii</taxon>
        <taxon>Teleostei</taxon>
        <taxon>Neoteleostei</taxon>
        <taxon>Acanthomorphata</taxon>
        <taxon>Eupercaria</taxon>
        <taxon>Perciformes</taxon>
        <taxon>Cottioidei</taxon>
        <taxon>Cottales</taxon>
        <taxon>Liparidae</taxon>
        <taxon>Liparis</taxon>
    </lineage>
</organism>